<name>A0A6G0ZGZ1_APHCR</name>
<evidence type="ECO:0000313" key="2">
    <source>
        <dbReference type="Proteomes" id="UP000478052"/>
    </source>
</evidence>
<sequence>MCEGWNNRFNHLVGHTNLSKWKLLKNIKNEMRADKAKLR</sequence>
<evidence type="ECO:0000313" key="1">
    <source>
        <dbReference type="EMBL" id="KAF0770312.1"/>
    </source>
</evidence>
<organism evidence="1 2">
    <name type="scientific">Aphis craccivora</name>
    <name type="common">Cowpea aphid</name>
    <dbReference type="NCBI Taxonomy" id="307492"/>
    <lineage>
        <taxon>Eukaryota</taxon>
        <taxon>Metazoa</taxon>
        <taxon>Ecdysozoa</taxon>
        <taxon>Arthropoda</taxon>
        <taxon>Hexapoda</taxon>
        <taxon>Insecta</taxon>
        <taxon>Pterygota</taxon>
        <taxon>Neoptera</taxon>
        <taxon>Paraneoptera</taxon>
        <taxon>Hemiptera</taxon>
        <taxon>Sternorrhyncha</taxon>
        <taxon>Aphidomorpha</taxon>
        <taxon>Aphidoidea</taxon>
        <taxon>Aphididae</taxon>
        <taxon>Aphidini</taxon>
        <taxon>Aphis</taxon>
        <taxon>Aphis</taxon>
    </lineage>
</organism>
<dbReference type="Proteomes" id="UP000478052">
    <property type="component" value="Unassembled WGS sequence"/>
</dbReference>
<dbReference type="OrthoDB" id="10559262at2759"/>
<gene>
    <name evidence="1" type="ORF">FWK35_00000800</name>
</gene>
<protein>
    <submittedName>
        <fullName evidence="1">Uncharacterized protein</fullName>
    </submittedName>
</protein>
<keyword evidence="2" id="KW-1185">Reference proteome</keyword>
<accession>A0A6G0ZGZ1</accession>
<reference evidence="1 2" key="1">
    <citation type="submission" date="2019-08" db="EMBL/GenBank/DDBJ databases">
        <title>Whole genome of Aphis craccivora.</title>
        <authorList>
            <person name="Voronova N.V."/>
            <person name="Shulinski R.S."/>
            <person name="Bandarenka Y.V."/>
            <person name="Zhorov D.G."/>
            <person name="Warner D."/>
        </authorList>
    </citation>
    <scope>NUCLEOTIDE SEQUENCE [LARGE SCALE GENOMIC DNA]</scope>
    <source>
        <strain evidence="1">180601</strain>
        <tissue evidence="1">Whole Body</tissue>
    </source>
</reference>
<dbReference type="AlphaFoldDB" id="A0A6G0ZGZ1"/>
<dbReference type="EMBL" id="VUJU01000453">
    <property type="protein sequence ID" value="KAF0770312.1"/>
    <property type="molecule type" value="Genomic_DNA"/>
</dbReference>
<comment type="caution">
    <text evidence="1">The sequence shown here is derived from an EMBL/GenBank/DDBJ whole genome shotgun (WGS) entry which is preliminary data.</text>
</comment>
<proteinExistence type="predicted"/>